<name>A0A6D2INQ2_9BRAS</name>
<reference evidence="2" key="1">
    <citation type="submission" date="2020-01" db="EMBL/GenBank/DDBJ databases">
        <authorList>
            <person name="Mishra B."/>
        </authorList>
    </citation>
    <scope>NUCLEOTIDE SEQUENCE [LARGE SCALE GENOMIC DNA]</scope>
</reference>
<feature type="compositionally biased region" description="Basic residues" evidence="1">
    <location>
        <begin position="60"/>
        <end position="85"/>
    </location>
</feature>
<proteinExistence type="predicted"/>
<keyword evidence="3" id="KW-1185">Reference proteome</keyword>
<accession>A0A6D2INQ2</accession>
<dbReference type="Proteomes" id="UP000467841">
    <property type="component" value="Unassembled WGS sequence"/>
</dbReference>
<feature type="compositionally biased region" description="Basic and acidic residues" evidence="1">
    <location>
        <begin position="92"/>
        <end position="121"/>
    </location>
</feature>
<organism evidence="2 3">
    <name type="scientific">Microthlaspi erraticum</name>
    <dbReference type="NCBI Taxonomy" id="1685480"/>
    <lineage>
        <taxon>Eukaryota</taxon>
        <taxon>Viridiplantae</taxon>
        <taxon>Streptophyta</taxon>
        <taxon>Embryophyta</taxon>
        <taxon>Tracheophyta</taxon>
        <taxon>Spermatophyta</taxon>
        <taxon>Magnoliopsida</taxon>
        <taxon>eudicotyledons</taxon>
        <taxon>Gunneridae</taxon>
        <taxon>Pentapetalae</taxon>
        <taxon>rosids</taxon>
        <taxon>malvids</taxon>
        <taxon>Brassicales</taxon>
        <taxon>Brassicaceae</taxon>
        <taxon>Coluteocarpeae</taxon>
        <taxon>Microthlaspi</taxon>
    </lineage>
</organism>
<dbReference type="AlphaFoldDB" id="A0A6D2INQ2"/>
<evidence type="ECO:0000256" key="1">
    <source>
        <dbReference type="SAM" id="MobiDB-lite"/>
    </source>
</evidence>
<dbReference type="EMBL" id="CACVBM020001097">
    <property type="protein sequence ID" value="CAA7030732.1"/>
    <property type="molecule type" value="Genomic_DNA"/>
</dbReference>
<evidence type="ECO:0000313" key="2">
    <source>
        <dbReference type="EMBL" id="CAA7030732.1"/>
    </source>
</evidence>
<comment type="caution">
    <text evidence="2">The sequence shown here is derived from an EMBL/GenBank/DDBJ whole genome shotgun (WGS) entry which is preliminary data.</text>
</comment>
<feature type="compositionally biased region" description="Basic and acidic residues" evidence="1">
    <location>
        <begin position="48"/>
        <end position="59"/>
    </location>
</feature>
<protein>
    <submittedName>
        <fullName evidence="2">Uncharacterized protein</fullName>
    </submittedName>
</protein>
<gene>
    <name evidence="2" type="ORF">MERR_LOCUS17967</name>
</gene>
<sequence>MAEASLPSRRCLQNRYHLKNAPQHSVIRVICIHRRNGKSINRLSTKTELVKERGGEAKQNRSRQRARSRQKKNRARQRAGSRSKAKPISSKSEVETKEKLSSAKRLEKQKTELVKEQARQRVEYYPLTRRNELQMA</sequence>
<feature type="region of interest" description="Disordered" evidence="1">
    <location>
        <begin position="42"/>
        <end position="121"/>
    </location>
</feature>
<evidence type="ECO:0000313" key="3">
    <source>
        <dbReference type="Proteomes" id="UP000467841"/>
    </source>
</evidence>